<dbReference type="WBParaSite" id="HPBE_0000778901-mRNA-1">
    <property type="protein sequence ID" value="HPBE_0000778901-mRNA-1"/>
    <property type="gene ID" value="HPBE_0000778901"/>
</dbReference>
<organism evidence="2 3">
    <name type="scientific">Heligmosomoides polygyrus</name>
    <name type="common">Parasitic roundworm</name>
    <dbReference type="NCBI Taxonomy" id="6339"/>
    <lineage>
        <taxon>Eukaryota</taxon>
        <taxon>Metazoa</taxon>
        <taxon>Ecdysozoa</taxon>
        <taxon>Nematoda</taxon>
        <taxon>Chromadorea</taxon>
        <taxon>Rhabditida</taxon>
        <taxon>Rhabditina</taxon>
        <taxon>Rhabditomorpha</taxon>
        <taxon>Strongyloidea</taxon>
        <taxon>Heligmosomidae</taxon>
        <taxon>Heligmosomoides</taxon>
    </lineage>
</organism>
<sequence>MTICTFNARTLGSEAPVDDLIMPAIKIKYDFIGLPETKRQHLCGFVPALTWFIAYAPTFGYDGKEVEVFYVELETFYKEDPSTR</sequence>
<gene>
    <name evidence="1" type="ORF">HPBE_LOCUS7790</name>
</gene>
<evidence type="ECO:0000313" key="2">
    <source>
        <dbReference type="Proteomes" id="UP000050761"/>
    </source>
</evidence>
<dbReference type="Proteomes" id="UP000050761">
    <property type="component" value="Unassembled WGS sequence"/>
</dbReference>
<name>A0A183FKT4_HELPZ</name>
<accession>A0A183FKT4</accession>
<dbReference type="AlphaFoldDB" id="A0A183FKT4"/>
<keyword evidence="2" id="KW-1185">Reference proteome</keyword>
<reference evidence="3" key="2">
    <citation type="submission" date="2019-09" db="UniProtKB">
        <authorList>
            <consortium name="WormBaseParasite"/>
        </authorList>
    </citation>
    <scope>IDENTIFICATION</scope>
</reference>
<reference evidence="1 2" key="1">
    <citation type="submission" date="2018-11" db="EMBL/GenBank/DDBJ databases">
        <authorList>
            <consortium name="Pathogen Informatics"/>
        </authorList>
    </citation>
    <scope>NUCLEOTIDE SEQUENCE [LARGE SCALE GENOMIC DNA]</scope>
</reference>
<accession>A0A3P8BB11</accession>
<proteinExistence type="predicted"/>
<dbReference type="OrthoDB" id="5813559at2759"/>
<dbReference type="EMBL" id="UZAH01025973">
    <property type="protein sequence ID" value="VDO73638.1"/>
    <property type="molecule type" value="Genomic_DNA"/>
</dbReference>
<protein>
    <submittedName>
        <fullName evidence="3">Endo/exonuclease/phosphatase domain-containing protein</fullName>
    </submittedName>
</protein>
<evidence type="ECO:0000313" key="3">
    <source>
        <dbReference type="WBParaSite" id="HPBE_0000778901-mRNA-1"/>
    </source>
</evidence>
<evidence type="ECO:0000313" key="1">
    <source>
        <dbReference type="EMBL" id="VDO73638.1"/>
    </source>
</evidence>